<proteinExistence type="predicted"/>
<dbReference type="SUPFAM" id="SSF159709">
    <property type="entry name" value="PhnH-like"/>
    <property type="match status" value="1"/>
</dbReference>
<evidence type="ECO:0000313" key="1">
    <source>
        <dbReference type="EMBL" id="MBP0047622.1"/>
    </source>
</evidence>
<dbReference type="InterPro" id="IPR038058">
    <property type="entry name" value="PhnH-like_sp"/>
</dbReference>
<dbReference type="GO" id="GO:0016829">
    <property type="term" value="F:lyase activity"/>
    <property type="evidence" value="ECO:0007669"/>
    <property type="project" value="UniProtKB-KW"/>
</dbReference>
<gene>
    <name evidence="1" type="primary">phnH</name>
    <name evidence="1" type="ORF">H9C73_02640</name>
</gene>
<dbReference type="NCBIfam" id="TIGR03292">
    <property type="entry name" value="PhnH_redo"/>
    <property type="match status" value="1"/>
</dbReference>
<dbReference type="Pfam" id="PF05845">
    <property type="entry name" value="PhnH"/>
    <property type="match status" value="1"/>
</dbReference>
<name>A0ABS3Z7D0_9GAMM</name>
<comment type="caution">
    <text evidence="1">The sequence shown here is derived from an EMBL/GenBank/DDBJ whole genome shotgun (WGS) entry which is preliminary data.</text>
</comment>
<sequence>MTDSQLQKGFEQPVRDAQQAFRQILKVMSEPGVMRTLDHAGALAELSPAALTTLLSLMDQTTSLWLSPSLNTDPIRTNLSFHAGAPCVNDPTDADFVMARAGELCSLEGLKIGEPEYPDRSCTLVIQLDQLEAGDDQPDLLTLKLSGPGIPGQRMLSLSHPGEALLAYLLERPDPFPQGLDLILVNGTRVAAIPRTTHVEVI</sequence>
<dbReference type="Gene3D" id="3.40.50.11310">
    <property type="entry name" value="Bacterial phosphonate metabolism protein PhnH"/>
    <property type="match status" value="1"/>
</dbReference>
<accession>A0ABS3Z7D0</accession>
<dbReference type="RefSeq" id="WP_209286232.1">
    <property type="nucleotide sequence ID" value="NZ_JACVEW010000003.1"/>
</dbReference>
<reference evidence="1 2" key="1">
    <citation type="submission" date="2020-09" db="EMBL/GenBank/DDBJ databases">
        <authorList>
            <person name="Tanuku N.R.S."/>
        </authorList>
    </citation>
    <scope>NUCLEOTIDE SEQUENCE [LARGE SCALE GENOMIC DNA]</scope>
    <source>
        <strain evidence="1 2">AK62</strain>
    </source>
</reference>
<dbReference type="Proteomes" id="UP000810171">
    <property type="component" value="Unassembled WGS sequence"/>
</dbReference>
<organism evidence="1 2">
    <name type="scientific">Marinobacterium alkalitolerans</name>
    <dbReference type="NCBI Taxonomy" id="1542925"/>
    <lineage>
        <taxon>Bacteria</taxon>
        <taxon>Pseudomonadati</taxon>
        <taxon>Pseudomonadota</taxon>
        <taxon>Gammaproteobacteria</taxon>
        <taxon>Oceanospirillales</taxon>
        <taxon>Oceanospirillaceae</taxon>
        <taxon>Marinobacterium</taxon>
    </lineage>
</organism>
<keyword evidence="1" id="KW-0456">Lyase</keyword>
<keyword evidence="2" id="KW-1185">Reference proteome</keyword>
<evidence type="ECO:0000313" key="2">
    <source>
        <dbReference type="Proteomes" id="UP000810171"/>
    </source>
</evidence>
<dbReference type="EMBL" id="JACVEW010000003">
    <property type="protein sequence ID" value="MBP0047622.1"/>
    <property type="molecule type" value="Genomic_DNA"/>
</dbReference>
<protein>
    <submittedName>
        <fullName evidence="1">Phosphonate C-P lyase system protein PhnH</fullName>
    </submittedName>
</protein>
<dbReference type="InterPro" id="IPR008772">
    <property type="entry name" value="Phosphonate_metab_PhnH"/>
</dbReference>
<dbReference type="PIRSF" id="PIRSF020680">
    <property type="entry name" value="PhnH"/>
    <property type="match status" value="1"/>
</dbReference>